<dbReference type="SUPFAM" id="SSF50630">
    <property type="entry name" value="Acid proteases"/>
    <property type="match status" value="1"/>
</dbReference>
<name>A0A4Y2H8P9_ARAVE</name>
<feature type="transmembrane region" description="Helical" evidence="1">
    <location>
        <begin position="21"/>
        <end position="43"/>
    </location>
</feature>
<evidence type="ECO:0000256" key="1">
    <source>
        <dbReference type="SAM" id="Phobius"/>
    </source>
</evidence>
<feature type="transmembrane region" description="Helical" evidence="1">
    <location>
        <begin position="49"/>
        <end position="72"/>
    </location>
</feature>
<dbReference type="EMBL" id="BGPR01001736">
    <property type="protein sequence ID" value="GBM60714.1"/>
    <property type="molecule type" value="Genomic_DNA"/>
</dbReference>
<dbReference type="OrthoDB" id="6783748at2759"/>
<evidence type="ECO:0000313" key="3">
    <source>
        <dbReference type="Proteomes" id="UP000499080"/>
    </source>
</evidence>
<comment type="caution">
    <text evidence="2">The sequence shown here is derived from an EMBL/GenBank/DDBJ whole genome shotgun (WGS) entry which is preliminary data.</text>
</comment>
<dbReference type="InterPro" id="IPR021109">
    <property type="entry name" value="Peptidase_aspartic_dom_sf"/>
</dbReference>
<keyword evidence="1" id="KW-1133">Transmembrane helix</keyword>
<accession>A0A4Y2H8P9</accession>
<gene>
    <name evidence="2" type="ORF">AVEN_147970_1</name>
</gene>
<dbReference type="CDD" id="cd00303">
    <property type="entry name" value="retropepsin_like"/>
    <property type="match status" value="1"/>
</dbReference>
<organism evidence="2 3">
    <name type="scientific">Araneus ventricosus</name>
    <name type="common">Orbweaver spider</name>
    <name type="synonym">Epeira ventricosa</name>
    <dbReference type="NCBI Taxonomy" id="182803"/>
    <lineage>
        <taxon>Eukaryota</taxon>
        <taxon>Metazoa</taxon>
        <taxon>Ecdysozoa</taxon>
        <taxon>Arthropoda</taxon>
        <taxon>Chelicerata</taxon>
        <taxon>Arachnida</taxon>
        <taxon>Araneae</taxon>
        <taxon>Araneomorphae</taxon>
        <taxon>Entelegynae</taxon>
        <taxon>Araneoidea</taxon>
        <taxon>Araneidae</taxon>
        <taxon>Araneus</taxon>
    </lineage>
</organism>
<protein>
    <submittedName>
        <fullName evidence="2">Uncharacterized protein</fullName>
    </submittedName>
</protein>
<keyword evidence="3" id="KW-1185">Reference proteome</keyword>
<proteinExistence type="predicted"/>
<keyword evidence="1" id="KW-0812">Transmembrane</keyword>
<dbReference type="Proteomes" id="UP000499080">
    <property type="component" value="Unassembled WGS sequence"/>
</dbReference>
<keyword evidence="1" id="KW-0472">Membrane</keyword>
<evidence type="ECO:0000313" key="2">
    <source>
        <dbReference type="EMBL" id="GBM60714.1"/>
    </source>
</evidence>
<sequence>MNIDIVTNIKSRFPAIAIWEAGELSAIEIAVTVIISESLFVLLDLEVLLLLLLVICCLFVLLVGTGANLTILRANVAQKLKNRLIYTALNIYLTTTNGEKAGIRGKLNASIECGSRKYQHRVYVADITEPCILCLKFLKNFNLTIALEQNDMRKGGEEIPLLSASEQHRKRTSHGYADLSRSTCFESREHYSNTDKQLGMETDISMKALTTDDTWCSSDIQKSHF</sequence>
<dbReference type="AlphaFoldDB" id="A0A4Y2H8P9"/>
<reference evidence="2 3" key="1">
    <citation type="journal article" date="2019" name="Sci. Rep.">
        <title>Orb-weaving spider Araneus ventricosus genome elucidates the spidroin gene catalogue.</title>
        <authorList>
            <person name="Kono N."/>
            <person name="Nakamura H."/>
            <person name="Ohtoshi R."/>
            <person name="Moran D.A.P."/>
            <person name="Shinohara A."/>
            <person name="Yoshida Y."/>
            <person name="Fujiwara M."/>
            <person name="Mori M."/>
            <person name="Tomita M."/>
            <person name="Arakawa K."/>
        </authorList>
    </citation>
    <scope>NUCLEOTIDE SEQUENCE [LARGE SCALE GENOMIC DNA]</scope>
</reference>
<dbReference type="Gene3D" id="2.40.70.10">
    <property type="entry name" value="Acid Proteases"/>
    <property type="match status" value="1"/>
</dbReference>